<dbReference type="AlphaFoldDB" id="A0A7X5R0L7"/>
<dbReference type="InterPro" id="IPR023833">
    <property type="entry name" value="Signal_pept_SipW-depend-type"/>
</dbReference>
<gene>
    <name evidence="1" type="ORF">FHX76_001316</name>
</gene>
<accession>A0A7X5R0L7</accession>
<dbReference type="EMBL" id="JAAMOX010000001">
    <property type="protein sequence ID" value="NIH53448.1"/>
    <property type="molecule type" value="Genomic_DNA"/>
</dbReference>
<protein>
    <submittedName>
        <fullName evidence="1">Putative ribosomally synthesized peptide with SipW-like signal peptide</fullName>
    </submittedName>
</protein>
<evidence type="ECO:0000313" key="1">
    <source>
        <dbReference type="EMBL" id="NIH53448.1"/>
    </source>
</evidence>
<evidence type="ECO:0000313" key="2">
    <source>
        <dbReference type="Proteomes" id="UP000541033"/>
    </source>
</evidence>
<organism evidence="1 2">
    <name type="scientific">Lysinibacter cavernae</name>
    <dbReference type="NCBI Taxonomy" id="1640652"/>
    <lineage>
        <taxon>Bacteria</taxon>
        <taxon>Bacillati</taxon>
        <taxon>Actinomycetota</taxon>
        <taxon>Actinomycetes</taxon>
        <taxon>Micrococcales</taxon>
        <taxon>Microbacteriaceae</taxon>
        <taxon>Lysinibacter</taxon>
    </lineage>
</organism>
<dbReference type="Proteomes" id="UP000541033">
    <property type="component" value="Unassembled WGS sequence"/>
</dbReference>
<reference evidence="1 2" key="1">
    <citation type="submission" date="2020-02" db="EMBL/GenBank/DDBJ databases">
        <title>Sequencing the genomes of 1000 actinobacteria strains.</title>
        <authorList>
            <person name="Klenk H.-P."/>
        </authorList>
    </citation>
    <scope>NUCLEOTIDE SEQUENCE [LARGE SCALE GENOMIC DNA]</scope>
    <source>
        <strain evidence="1 2">DSM 27960</strain>
    </source>
</reference>
<comment type="caution">
    <text evidence="1">The sequence shown here is derived from an EMBL/GenBank/DDBJ whole genome shotgun (WGS) entry which is preliminary data.</text>
</comment>
<proteinExistence type="predicted"/>
<sequence>MNGSTRSASRTRFLRIRALLVGGLVLGVGAAVTMASWVDNEVATGAFGASIFNTVSSSQGSASDHHTTAPGAALTFNAAAMSPGTSGYAWLNVQTTPQTNVTGSLNLSGQTFSNTSAVALSPYLQYRIVLLPNATATCAAASFAGTPSWVTPATGAYTVATAALPASVSVPLSTAGTTVQRLCVEVQLQPLTPNDRQGQTATLQWTFTATSSS</sequence>
<dbReference type="RefSeq" id="WP_167149065.1">
    <property type="nucleotide sequence ID" value="NZ_JAAMOX010000001.1"/>
</dbReference>
<keyword evidence="2" id="KW-1185">Reference proteome</keyword>
<dbReference type="NCBIfam" id="TIGR04088">
    <property type="entry name" value="cognate_SipW"/>
    <property type="match status" value="1"/>
</dbReference>
<name>A0A7X5R0L7_9MICO</name>